<keyword evidence="2" id="KW-1185">Reference proteome</keyword>
<protein>
    <submittedName>
        <fullName evidence="1">Uncharacterized protein</fullName>
    </submittedName>
</protein>
<sequence>MYHTGQDILREFNPSLTGFSTGTGTQEKSNARLNQAVAGARSEALSSQARRLIDLMKNDPEINFQIDWKLITLFIGGNDLCGSCKDTERYTPDNFVSNIQTALDIFHKEVPRLFVNLVTVLHVLPLSELYHEKNVSCPRWLMSRMCSCIVNSNDLDAMEVLNRKYQEGTHSLIGTGRYDTREDFTVVVQPFMEEAEMPYTKDGLPDASFFAPDCFHFHQKSHSQAARALWNNMLEPVGEKLKALVLNDTITLKCPSLDQPYLRTYKNSGYTYPTRPLEAHGSQMLCNEVVPSINSSVSGNRNYLVTNQRRTIIRDQFQ</sequence>
<accession>A0ACB8GA42</accession>
<comment type="caution">
    <text evidence="1">The sequence shown here is derived from an EMBL/GenBank/DDBJ whole genome shotgun (WGS) entry which is preliminary data.</text>
</comment>
<reference evidence="1" key="1">
    <citation type="submission" date="2021-08" db="EMBL/GenBank/DDBJ databases">
        <title>The first chromosome-level gecko genome reveals the dynamic sex chromosomes of Neotropical dwarf geckos (Sphaerodactylidae: Sphaerodactylus).</title>
        <authorList>
            <person name="Pinto B.J."/>
            <person name="Keating S.E."/>
            <person name="Gamble T."/>
        </authorList>
    </citation>
    <scope>NUCLEOTIDE SEQUENCE</scope>
    <source>
        <strain evidence="1">TG3544</strain>
    </source>
</reference>
<gene>
    <name evidence="1" type="ORF">K3G42_020599</name>
</gene>
<proteinExistence type="predicted"/>
<evidence type="ECO:0000313" key="2">
    <source>
        <dbReference type="Proteomes" id="UP000827872"/>
    </source>
</evidence>
<dbReference type="EMBL" id="CM037614">
    <property type="protein sequence ID" value="KAH8016633.1"/>
    <property type="molecule type" value="Genomic_DNA"/>
</dbReference>
<organism evidence="1 2">
    <name type="scientific">Sphaerodactylus townsendi</name>
    <dbReference type="NCBI Taxonomy" id="933632"/>
    <lineage>
        <taxon>Eukaryota</taxon>
        <taxon>Metazoa</taxon>
        <taxon>Chordata</taxon>
        <taxon>Craniata</taxon>
        <taxon>Vertebrata</taxon>
        <taxon>Euteleostomi</taxon>
        <taxon>Lepidosauria</taxon>
        <taxon>Squamata</taxon>
        <taxon>Bifurcata</taxon>
        <taxon>Gekkota</taxon>
        <taxon>Sphaerodactylidae</taxon>
        <taxon>Sphaerodactylus</taxon>
    </lineage>
</organism>
<name>A0ACB8GA42_9SAUR</name>
<dbReference type="Proteomes" id="UP000827872">
    <property type="component" value="Linkage Group LG01"/>
</dbReference>
<evidence type="ECO:0000313" key="1">
    <source>
        <dbReference type="EMBL" id="KAH8016633.1"/>
    </source>
</evidence>